<evidence type="ECO:0000259" key="7">
    <source>
        <dbReference type="Pfam" id="PF04762"/>
    </source>
</evidence>
<feature type="domain" description="ELP1 first N-terminal beta-propeller" evidence="7">
    <location>
        <begin position="1"/>
        <end position="354"/>
    </location>
</feature>
<sequence>MRNLRNIRFGQCQRDNVTAACWDPEKDQVLVVAQPSVDSCEIELLRISGDRDISVSTVTSWEAPNPSPDLVVDKVVNLQYLSGSATTCLVFEGGDIVTVREDDFSEQGAHIEIFGSIDIGIAAARWSPDEELLIVVTKENNVIFMGSTFDPVAEIPMTVEDLNASKHVSVGWGKKETQFQGRGAKAMRDPTIPEKVDEGLPSPHEDGATTISWRGDGAYVAINSVQEGSRRVIRVYSREGELDSASEPVDGLESSLSWRPAGNLMAGIQRKSNQIDVVFFERNGLRHGEFTLRSPSGPVEAHERIRLEWNSDSTVLAVIFKDMSQLWTMGNYHWYLKQEIPIEASSTCLSWHPEKALRFAATSTNTVVVTEHIFHTARGSCHPPHDNGAVAVIDGETVKLTPFHTANVPPPMSMFDITVPAAAVDVAFGRDNMSFAVLHRKGIDVYEWPVKNGRSIKPKLSKKVLFDEMASPGYNVLLRIAAVVDNFHYFGFEEEKGFVQRFVQAAGEGEISVANVNSREVLVATTSHQDDNSFTGYGQDNSGKLFQISESGNEMLPMQFLTQLPWFEISKVDDEIVAFGLSRNGHLYANSRLLAKNCTSFIVTPSHLIFTTNNHLVKFVHLSANVDGKSLFVFHLEVPADDPETDERCRSVERGSRLVTAIPANMSIVLQMPRGNLETVFPRAMVVAGIRNLIDEKNYARAFSYCRTQRVDMNILYDHQPEQFLANVGLFLDQIPDVTHIDLFLSSLRAEDVTQTMYQDTKRSTGFGADTIPSDLSPAPRGSTAKVNTVCDALLDALQSRKATNLQNTITAHVCKSPPALDDGLLLVAELMREDEKIAEKAVEHICFLVDVNRLYENALGLYNLDLALLVAQQSQRDPREYLPFIQNLHSLAELRRHFEIDDHLERRVKALGHLQTMDVFDELLAYTTKHSLYHDALRLYRYDPPRLRELTAAYAAYLESTSAYREAGLAYESLENWVKATSCYRTAGASCWQECLYTAAQQQPPMSAEAMSDLANNLADALWEAKDYSAASTIHLEYLDSIDMAVRCLCKGYHFADAIRLVVQRKRPDLLTASVDTGLADALGTTTEFLADCKAQLKAQVPRVAELRRKAIEDPLAFYEGDRAGGMDIPDDVSVAASSRVSTSASLFTRYTGKAGSVGTAGTGVSRATSKNRKREEKKRARGRKGTVYEEEYLVNSIRRLIDRVSAAAPDAERLIFALVRRNMPERALAAEALMAEVSEACTAAVAEVFKVPGAEAEQRNDAEPTWQATGGEAVLQDFVMGQGKKLEPPIVKGVKKLALLGS</sequence>
<feature type="region of interest" description="Disordered" evidence="6">
    <location>
        <begin position="1160"/>
        <end position="1184"/>
    </location>
</feature>
<evidence type="ECO:0000259" key="11">
    <source>
        <dbReference type="Pfam" id="PF23936"/>
    </source>
</evidence>
<evidence type="ECO:0000256" key="6">
    <source>
        <dbReference type="SAM" id="MobiDB-lite"/>
    </source>
</evidence>
<dbReference type="GO" id="GO:0005829">
    <property type="term" value="C:cytosol"/>
    <property type="evidence" value="ECO:0007669"/>
    <property type="project" value="TreeGrafter"/>
</dbReference>
<evidence type="ECO:0000259" key="9">
    <source>
        <dbReference type="Pfam" id="PF23878"/>
    </source>
</evidence>
<comment type="similarity">
    <text evidence="2 5">Belongs to the ELP1/IKA1 family.</text>
</comment>
<dbReference type="Pfam" id="PF23797">
    <property type="entry name" value="Beta-prop_ELP1_2nd"/>
    <property type="match status" value="1"/>
</dbReference>
<keyword evidence="13" id="KW-1185">Reference proteome</keyword>
<keyword evidence="3 5" id="KW-0963">Cytoplasm</keyword>
<comment type="pathway">
    <text evidence="1">tRNA modification; 5-methoxycarbonylmethyl-2-thiouridine-tRNA biosynthesis.</text>
</comment>
<evidence type="ECO:0000259" key="8">
    <source>
        <dbReference type="Pfam" id="PF23797"/>
    </source>
</evidence>
<evidence type="ECO:0000256" key="5">
    <source>
        <dbReference type="PIRNR" id="PIRNR017233"/>
    </source>
</evidence>
<dbReference type="SUPFAM" id="SSF69322">
    <property type="entry name" value="Tricorn protease domain 2"/>
    <property type="match status" value="1"/>
</dbReference>
<dbReference type="PIRSF" id="PIRSF017233">
    <property type="entry name" value="IKAP"/>
    <property type="match status" value="1"/>
</dbReference>
<proteinExistence type="inferred from homology"/>
<organism evidence="12 13">
    <name type="scientific">Fusarium proliferatum (strain ET1)</name>
    <name type="common">Orchid endophyte fungus</name>
    <dbReference type="NCBI Taxonomy" id="1227346"/>
    <lineage>
        <taxon>Eukaryota</taxon>
        <taxon>Fungi</taxon>
        <taxon>Dikarya</taxon>
        <taxon>Ascomycota</taxon>
        <taxon>Pezizomycotina</taxon>
        <taxon>Sordariomycetes</taxon>
        <taxon>Hypocreomycetidae</taxon>
        <taxon>Hypocreales</taxon>
        <taxon>Nectriaceae</taxon>
        <taxon>Fusarium</taxon>
        <taxon>Fusarium fujikuroi species complex</taxon>
    </lineage>
</organism>
<dbReference type="GO" id="GO:0033588">
    <property type="term" value="C:elongator holoenzyme complex"/>
    <property type="evidence" value="ECO:0007669"/>
    <property type="project" value="InterPro"/>
</dbReference>
<dbReference type="Pfam" id="PF23925">
    <property type="entry name" value="A-sol_ELP1"/>
    <property type="match status" value="1"/>
</dbReference>
<dbReference type="Pfam" id="PF04762">
    <property type="entry name" value="Beta-prop_ELP1_1st"/>
    <property type="match status" value="1"/>
</dbReference>
<evidence type="ECO:0000313" key="13">
    <source>
        <dbReference type="Proteomes" id="UP000183971"/>
    </source>
</evidence>
<dbReference type="RefSeq" id="XP_031088929.1">
    <property type="nucleotide sequence ID" value="XM_031223585.1"/>
</dbReference>
<dbReference type="GO" id="GO:0000049">
    <property type="term" value="F:tRNA binding"/>
    <property type="evidence" value="ECO:0007669"/>
    <property type="project" value="TreeGrafter"/>
</dbReference>
<evidence type="ECO:0000313" key="12">
    <source>
        <dbReference type="EMBL" id="CZR48396.1"/>
    </source>
</evidence>
<evidence type="ECO:0000259" key="10">
    <source>
        <dbReference type="Pfam" id="PF23925"/>
    </source>
</evidence>
<feature type="domain" description="ELP1 three-helical bundle" evidence="11">
    <location>
        <begin position="1070"/>
        <end position="1248"/>
    </location>
</feature>
<dbReference type="InterPro" id="IPR056165">
    <property type="entry name" value="Beta-prop_ELP1_2nd"/>
</dbReference>
<dbReference type="VEuPathDB" id="FungiDB:FPRO_13006"/>
<dbReference type="Proteomes" id="UP000183971">
    <property type="component" value="Unassembled WGS sequence"/>
</dbReference>
<comment type="function">
    <text evidence="5">Component of the elongator complex which is required for multiple tRNA modifications, including mcm5U (5-methoxycarbonylmethyl uridine), mcm5s2U (5-methoxycarbonylmethyl-2-thiouridine), and ncm5U (5-carbamoylmethyl uridine). The elongator complex catalyzes formation of carboxymethyluridine in the wobble base at position 34 in tRNAs.</text>
</comment>
<dbReference type="InterPro" id="IPR006849">
    <property type="entry name" value="Elp1"/>
</dbReference>
<reference evidence="13" key="1">
    <citation type="journal article" date="2016" name="Genome Biol. Evol.">
        <title>Comparative 'omics' of the Fusarium fujikuroi species complex highlights differences in genetic potential and metabolite synthesis.</title>
        <authorList>
            <person name="Niehaus E.-M."/>
            <person name="Muensterkoetter M."/>
            <person name="Proctor R.H."/>
            <person name="Brown D.W."/>
            <person name="Sharon A."/>
            <person name="Idan Y."/>
            <person name="Oren-Young L."/>
            <person name="Sieber C.M."/>
            <person name="Novak O."/>
            <person name="Pencik A."/>
            <person name="Tarkowska D."/>
            <person name="Hromadova K."/>
            <person name="Freeman S."/>
            <person name="Maymon M."/>
            <person name="Elazar M."/>
            <person name="Youssef S.A."/>
            <person name="El-Shabrawy E.S.M."/>
            <person name="Shalaby A.B.A."/>
            <person name="Houterman P."/>
            <person name="Brock N.L."/>
            <person name="Burkhardt I."/>
            <person name="Tsavkelova E.A."/>
            <person name="Dickschat J.S."/>
            <person name="Galuszka P."/>
            <person name="Gueldener U."/>
            <person name="Tudzynski B."/>
        </authorList>
    </citation>
    <scope>NUCLEOTIDE SEQUENCE [LARGE SCALE GENOMIC DNA]</scope>
    <source>
        <strain evidence="13">ET1</strain>
    </source>
</reference>
<evidence type="ECO:0000256" key="2">
    <source>
        <dbReference type="ARBA" id="ARBA00006086"/>
    </source>
</evidence>
<evidence type="ECO:0000256" key="3">
    <source>
        <dbReference type="ARBA" id="ARBA00022490"/>
    </source>
</evidence>
<dbReference type="EMBL" id="FJOF01000013">
    <property type="protein sequence ID" value="CZR48396.1"/>
    <property type="molecule type" value="Genomic_DNA"/>
</dbReference>
<evidence type="ECO:0000256" key="1">
    <source>
        <dbReference type="ARBA" id="ARBA00005043"/>
    </source>
</evidence>
<dbReference type="GO" id="GO:0002926">
    <property type="term" value="P:tRNA wobble base 5-methoxycarbonylmethyl-2-thiouridinylation"/>
    <property type="evidence" value="ECO:0007669"/>
    <property type="project" value="TreeGrafter"/>
</dbReference>
<comment type="caution">
    <text evidence="12">The sequence shown here is derived from an EMBL/GenBank/DDBJ whole genome shotgun (WGS) entry which is preliminary data.</text>
</comment>
<evidence type="ECO:0000256" key="4">
    <source>
        <dbReference type="ARBA" id="ARBA00022694"/>
    </source>
</evidence>
<dbReference type="Pfam" id="PF23936">
    <property type="entry name" value="HB_ELP1"/>
    <property type="match status" value="1"/>
</dbReference>
<dbReference type="GO" id="GO:0005634">
    <property type="term" value="C:nucleus"/>
    <property type="evidence" value="ECO:0007669"/>
    <property type="project" value="UniProtKB-SubCell"/>
</dbReference>
<name>A0A1L7W7E3_FUSPR</name>
<gene>
    <name evidence="12" type="ORF">FPRO_13006</name>
</gene>
<dbReference type="UniPathway" id="UPA00988"/>
<protein>
    <recommendedName>
        <fullName evidence="5">Elongator complex protein 1</fullName>
    </recommendedName>
</protein>
<dbReference type="InterPro" id="IPR056166">
    <property type="entry name" value="TPR_ELP1"/>
</dbReference>
<comment type="subcellular location">
    <subcellularLocation>
        <location evidence="5">Cytoplasm</location>
    </subcellularLocation>
    <subcellularLocation>
        <location evidence="5">Nucleus</location>
    </subcellularLocation>
</comment>
<dbReference type="PANTHER" id="PTHR12747">
    <property type="entry name" value="ELONGATOR COMPLEX PROTEIN 1"/>
    <property type="match status" value="1"/>
</dbReference>
<feature type="domain" description="ELP1 alpha-solenoid" evidence="10">
    <location>
        <begin position="683"/>
        <end position="889"/>
    </location>
</feature>
<dbReference type="PANTHER" id="PTHR12747:SF0">
    <property type="entry name" value="ELONGATOR COMPLEX PROTEIN 1"/>
    <property type="match status" value="1"/>
</dbReference>
<feature type="domain" description="ELP1 TPR" evidence="9">
    <location>
        <begin position="898"/>
        <end position="1061"/>
    </location>
</feature>
<dbReference type="InterPro" id="IPR056167">
    <property type="entry name" value="A-sol_ELP1"/>
</dbReference>
<keyword evidence="4" id="KW-0819">tRNA processing</keyword>
<dbReference type="InterPro" id="IPR056164">
    <property type="entry name" value="Beta-prop_ELP1_1st"/>
</dbReference>
<accession>A0A1L7W7E3</accession>
<dbReference type="InterPro" id="IPR056169">
    <property type="entry name" value="HB_ELP1"/>
</dbReference>
<dbReference type="Pfam" id="PF23878">
    <property type="entry name" value="TPR_ELP1"/>
    <property type="match status" value="1"/>
</dbReference>
<dbReference type="GeneID" id="42057870"/>
<keyword evidence="5" id="KW-0539">Nucleus</keyword>
<feature type="domain" description="ELP1 N-terminal second beta-propeller" evidence="8">
    <location>
        <begin position="392"/>
        <end position="659"/>
    </location>
</feature>